<evidence type="ECO:0000313" key="2">
    <source>
        <dbReference type="Proteomes" id="UP000003656"/>
    </source>
</evidence>
<accession>D1NW38</accession>
<protein>
    <submittedName>
        <fullName evidence="1">Uncharacterized protein</fullName>
    </submittedName>
</protein>
<organism evidence="1 2">
    <name type="scientific">Bifidobacterium gallicum DSM 20093 = LMG 11596</name>
    <dbReference type="NCBI Taxonomy" id="561180"/>
    <lineage>
        <taxon>Bacteria</taxon>
        <taxon>Bacillati</taxon>
        <taxon>Actinomycetota</taxon>
        <taxon>Actinomycetes</taxon>
        <taxon>Bifidobacteriales</taxon>
        <taxon>Bifidobacteriaceae</taxon>
        <taxon>Bifidobacterium</taxon>
    </lineage>
</organism>
<comment type="caution">
    <text evidence="1">The sequence shown here is derived from an EMBL/GenBank/DDBJ whole genome shotgun (WGS) entry which is preliminary data.</text>
</comment>
<gene>
    <name evidence="1" type="ORF">BIFGAL_04083</name>
</gene>
<reference evidence="1 2" key="1">
    <citation type="submission" date="2009-11" db="EMBL/GenBank/DDBJ databases">
        <authorList>
            <person name="Weinstock G."/>
            <person name="Sodergren E."/>
            <person name="Clifton S."/>
            <person name="Fulton L."/>
            <person name="Fulton B."/>
            <person name="Courtney L."/>
            <person name="Fronick C."/>
            <person name="Harrison M."/>
            <person name="Strong C."/>
            <person name="Farmer C."/>
            <person name="Delahaunty K."/>
            <person name="Markovic C."/>
            <person name="Hall O."/>
            <person name="Minx P."/>
            <person name="Tomlinson C."/>
            <person name="Mitreva M."/>
            <person name="Nelson J."/>
            <person name="Hou S."/>
            <person name="Wollam A."/>
            <person name="Pepin K.H."/>
            <person name="Johnson M."/>
            <person name="Bhonagiri V."/>
            <person name="Nash W.E."/>
            <person name="Warren W."/>
            <person name="Chinwalla A."/>
            <person name="Mardis E.R."/>
            <person name="Wilson R.K."/>
        </authorList>
    </citation>
    <scope>NUCLEOTIDE SEQUENCE [LARGE SCALE GENOMIC DNA]</scope>
    <source>
        <strain evidence="1 2">DSM 20093</strain>
    </source>
</reference>
<dbReference type="Proteomes" id="UP000003656">
    <property type="component" value="Unassembled WGS sequence"/>
</dbReference>
<dbReference type="AlphaFoldDB" id="D1NW38"/>
<sequence>MRLFLPGWSGEMRFWGPKCVFPDQRGQRDYGFILQTASFRTGLARGVTFSGRELRLSVPAWSGEMHFRVGDAVFRVGRVVPGRIFMQSASFLTELVQPTATSVPQMHLSLPGWSGKLRFGTQNCIFPDQRGQWDYGFILQTASFRTRLVRGVTVWS</sequence>
<evidence type="ECO:0000313" key="1">
    <source>
        <dbReference type="EMBL" id="EFA22324.1"/>
    </source>
</evidence>
<name>D1NW38_9BIFI</name>
<proteinExistence type="predicted"/>
<dbReference type="EMBL" id="ABXB03000004">
    <property type="protein sequence ID" value="EFA22324.1"/>
    <property type="molecule type" value="Genomic_DNA"/>
</dbReference>